<gene>
    <name evidence="2" type="ORF">J2X07_000737</name>
</gene>
<evidence type="ECO:0000313" key="3">
    <source>
        <dbReference type="Proteomes" id="UP001258181"/>
    </source>
</evidence>
<dbReference type="EMBL" id="JAVDWA010000001">
    <property type="protein sequence ID" value="MDR7071762.1"/>
    <property type="molecule type" value="Genomic_DNA"/>
</dbReference>
<reference evidence="2 3" key="1">
    <citation type="submission" date="2023-07" db="EMBL/GenBank/DDBJ databases">
        <title>Sorghum-associated microbial communities from plants grown in Nebraska, USA.</title>
        <authorList>
            <person name="Schachtman D."/>
        </authorList>
    </citation>
    <scope>NUCLEOTIDE SEQUENCE [LARGE SCALE GENOMIC DNA]</scope>
    <source>
        <strain evidence="2 3">BE211</strain>
    </source>
</reference>
<comment type="caution">
    <text evidence="2">The sequence shown here is derived from an EMBL/GenBank/DDBJ whole genome shotgun (WGS) entry which is preliminary data.</text>
</comment>
<feature type="region of interest" description="Disordered" evidence="1">
    <location>
        <begin position="1"/>
        <end position="34"/>
    </location>
</feature>
<feature type="compositionally biased region" description="Polar residues" evidence="1">
    <location>
        <begin position="18"/>
        <end position="34"/>
    </location>
</feature>
<feature type="compositionally biased region" description="Basic residues" evidence="1">
    <location>
        <begin position="1"/>
        <end position="15"/>
    </location>
</feature>
<name>A0ABU1TX04_9BACL</name>
<protein>
    <submittedName>
        <fullName evidence="2">Uncharacterized protein</fullName>
    </submittedName>
</protein>
<keyword evidence="3" id="KW-1185">Reference proteome</keyword>
<sequence length="34" mass="3895">MKRTNVAHRLRRGKRATWNGNQLLSKASKNTKTA</sequence>
<accession>A0ABU1TX04</accession>
<proteinExistence type="predicted"/>
<dbReference type="Proteomes" id="UP001258181">
    <property type="component" value="Unassembled WGS sequence"/>
</dbReference>
<evidence type="ECO:0000313" key="2">
    <source>
        <dbReference type="EMBL" id="MDR7071762.1"/>
    </source>
</evidence>
<evidence type="ECO:0000256" key="1">
    <source>
        <dbReference type="SAM" id="MobiDB-lite"/>
    </source>
</evidence>
<organism evidence="2 3">
    <name type="scientific">Fictibacillus barbaricus</name>
    <dbReference type="NCBI Taxonomy" id="182136"/>
    <lineage>
        <taxon>Bacteria</taxon>
        <taxon>Bacillati</taxon>
        <taxon>Bacillota</taxon>
        <taxon>Bacilli</taxon>
        <taxon>Bacillales</taxon>
        <taxon>Fictibacillaceae</taxon>
        <taxon>Fictibacillus</taxon>
    </lineage>
</organism>